<evidence type="ECO:0000313" key="2">
    <source>
        <dbReference type="Proteomes" id="UP000092445"/>
    </source>
</evidence>
<keyword evidence="2" id="KW-1185">Reference proteome</keyword>
<organism evidence="1 2">
    <name type="scientific">Glossina pallidipes</name>
    <name type="common">Tsetse fly</name>
    <dbReference type="NCBI Taxonomy" id="7398"/>
    <lineage>
        <taxon>Eukaryota</taxon>
        <taxon>Metazoa</taxon>
        <taxon>Ecdysozoa</taxon>
        <taxon>Arthropoda</taxon>
        <taxon>Hexapoda</taxon>
        <taxon>Insecta</taxon>
        <taxon>Pterygota</taxon>
        <taxon>Neoptera</taxon>
        <taxon>Endopterygota</taxon>
        <taxon>Diptera</taxon>
        <taxon>Brachycera</taxon>
        <taxon>Muscomorpha</taxon>
        <taxon>Hippoboscoidea</taxon>
        <taxon>Glossinidae</taxon>
        <taxon>Glossina</taxon>
    </lineage>
</organism>
<protein>
    <submittedName>
        <fullName evidence="1">Uncharacterized protein</fullName>
    </submittedName>
</protein>
<proteinExistence type="predicted"/>
<dbReference type="VEuPathDB" id="VectorBase:GPAI026281"/>
<sequence>MYDEMLHICKEGISVDVDGDRLVHSPWLIIGGPLWLRTTRSRIPCGGGTFTDPAAEMACSRLFSSINTPRGESFKYERVGAAARCADFIDSYKSSGQAGIFLLVVQQQLNEQLNERNYIPSGLGSAFLEKPPKALRDSGDHPNAQAVSEGTFCVMLTNTKQFE</sequence>
<dbReference type="Proteomes" id="UP000092445">
    <property type="component" value="Unassembled WGS sequence"/>
</dbReference>
<name>A0A1A9ZVF9_GLOPL</name>
<reference evidence="2" key="1">
    <citation type="submission" date="2014-03" db="EMBL/GenBank/DDBJ databases">
        <authorList>
            <person name="Aksoy S."/>
            <person name="Warren W."/>
            <person name="Wilson R.K."/>
        </authorList>
    </citation>
    <scope>NUCLEOTIDE SEQUENCE [LARGE SCALE GENOMIC DNA]</scope>
    <source>
        <strain evidence="2">IAEA</strain>
    </source>
</reference>
<reference evidence="1" key="2">
    <citation type="submission" date="2020-05" db="UniProtKB">
        <authorList>
            <consortium name="EnsemblMetazoa"/>
        </authorList>
    </citation>
    <scope>IDENTIFICATION</scope>
    <source>
        <strain evidence="1">IAEA</strain>
    </source>
</reference>
<dbReference type="EnsemblMetazoa" id="GPAI026281-RA">
    <property type="protein sequence ID" value="GPAI026281-PA"/>
    <property type="gene ID" value="GPAI026281"/>
</dbReference>
<accession>A0A1A9ZVF9</accession>
<evidence type="ECO:0000313" key="1">
    <source>
        <dbReference type="EnsemblMetazoa" id="GPAI026281-PA"/>
    </source>
</evidence>
<dbReference type="AlphaFoldDB" id="A0A1A9ZVF9"/>